<feature type="compositionally biased region" description="Pro residues" evidence="1">
    <location>
        <begin position="113"/>
        <end position="136"/>
    </location>
</feature>
<feature type="compositionally biased region" description="Low complexity" evidence="1">
    <location>
        <begin position="74"/>
        <end position="95"/>
    </location>
</feature>
<keyword evidence="4" id="KW-1185">Reference proteome</keyword>
<protein>
    <recommendedName>
        <fullName evidence="5">REJ domain-containing protein</fullName>
    </recommendedName>
</protein>
<keyword evidence="2" id="KW-0812">Transmembrane</keyword>
<dbReference type="Proteomes" id="UP000256964">
    <property type="component" value="Unassembled WGS sequence"/>
</dbReference>
<feature type="compositionally biased region" description="Low complexity" evidence="1">
    <location>
        <begin position="30"/>
        <end position="58"/>
    </location>
</feature>
<name>A0A371CH29_9APHY</name>
<evidence type="ECO:0000313" key="3">
    <source>
        <dbReference type="EMBL" id="RDX39573.1"/>
    </source>
</evidence>
<dbReference type="AlphaFoldDB" id="A0A371CH29"/>
<evidence type="ECO:0008006" key="5">
    <source>
        <dbReference type="Google" id="ProtNLM"/>
    </source>
</evidence>
<reference evidence="3 4" key="1">
    <citation type="journal article" date="2018" name="Biotechnol. Biofuels">
        <title>Integrative visual omics of the white-rot fungus Polyporus brumalis exposes the biotechnological potential of its oxidative enzymes for delignifying raw plant biomass.</title>
        <authorList>
            <person name="Miyauchi S."/>
            <person name="Rancon A."/>
            <person name="Drula E."/>
            <person name="Hage H."/>
            <person name="Chaduli D."/>
            <person name="Favel A."/>
            <person name="Grisel S."/>
            <person name="Henrissat B."/>
            <person name="Herpoel-Gimbert I."/>
            <person name="Ruiz-Duenas F.J."/>
            <person name="Chevret D."/>
            <person name="Hainaut M."/>
            <person name="Lin J."/>
            <person name="Wang M."/>
            <person name="Pangilinan J."/>
            <person name="Lipzen A."/>
            <person name="Lesage-Meessen L."/>
            <person name="Navarro D."/>
            <person name="Riley R."/>
            <person name="Grigoriev I.V."/>
            <person name="Zhou S."/>
            <person name="Raouche S."/>
            <person name="Rosso M.N."/>
        </authorList>
    </citation>
    <scope>NUCLEOTIDE SEQUENCE [LARGE SCALE GENOMIC DNA]</scope>
    <source>
        <strain evidence="3 4">BRFM 1820</strain>
    </source>
</reference>
<evidence type="ECO:0000313" key="4">
    <source>
        <dbReference type="Proteomes" id="UP000256964"/>
    </source>
</evidence>
<feature type="compositionally biased region" description="Pro residues" evidence="1">
    <location>
        <begin position="144"/>
        <end position="158"/>
    </location>
</feature>
<evidence type="ECO:0000256" key="2">
    <source>
        <dbReference type="SAM" id="Phobius"/>
    </source>
</evidence>
<feature type="compositionally biased region" description="Polar residues" evidence="1">
    <location>
        <begin position="328"/>
        <end position="341"/>
    </location>
</feature>
<dbReference type="STRING" id="139420.A0A371CH29"/>
<feature type="region of interest" description="Disordered" evidence="1">
    <location>
        <begin position="303"/>
        <end position="352"/>
    </location>
</feature>
<accession>A0A371CH29</accession>
<feature type="compositionally biased region" description="Low complexity" evidence="1">
    <location>
        <begin position="159"/>
        <end position="196"/>
    </location>
</feature>
<feature type="compositionally biased region" description="Low complexity" evidence="1">
    <location>
        <begin position="102"/>
        <end position="112"/>
    </location>
</feature>
<feature type="region of interest" description="Disordered" evidence="1">
    <location>
        <begin position="18"/>
        <end position="196"/>
    </location>
</feature>
<sequence>MDAFCSGSACGLAKRRRLYPRQTPSIGAVATSFPGAGTSAAAGASSGATTSAPSAPTGRQDPSDAVSGDPPTQSGDSANSGASGDSSQPPESKPSSDPPSSGPSSQPTSKPSSDPPSSDPTTAPPSSKPTSQPPSSDPSSAPTTAPPSSEPTSLPPSSDPSSNPTSDPSSSPLSSPSSLPSSESSSATPTFSPTSLPSALVADSSITSPSPSSSGSFQTTITSAIATTVINGTTSTIFTAIPTTLSQSDSDSSSSATKRDMIAGSVGGAAFLILVTALFLFYRRHQHKKLSFFKRLQPKPRTRLLDGEDMDDYDMGPQTRYRDYPASVASSHTQTNATSSAVPGRSPLSRDFHDTSPVMSIVGPPMDPHREGTPSSLPPGAAAPHLLGMRAETGSIFREAVWPPPGQPSALVDPLVKASSAVDLSRIVDDVMRCRRRRRSAIRAARPRDVRMLAGGRSGQARIPLQSRIADLREIRG</sequence>
<gene>
    <name evidence="3" type="ORF">OH76DRAFT_1413474</name>
</gene>
<dbReference type="OrthoDB" id="3194625at2759"/>
<evidence type="ECO:0000256" key="1">
    <source>
        <dbReference type="SAM" id="MobiDB-lite"/>
    </source>
</evidence>
<keyword evidence="2" id="KW-1133">Transmembrane helix</keyword>
<proteinExistence type="predicted"/>
<dbReference type="EMBL" id="KZ857742">
    <property type="protein sequence ID" value="RDX39573.1"/>
    <property type="molecule type" value="Genomic_DNA"/>
</dbReference>
<dbReference type="CDD" id="cd12087">
    <property type="entry name" value="TM_EGFR-like"/>
    <property type="match status" value="1"/>
</dbReference>
<keyword evidence="2" id="KW-0472">Membrane</keyword>
<organism evidence="3 4">
    <name type="scientific">Lentinus brumalis</name>
    <dbReference type="NCBI Taxonomy" id="2498619"/>
    <lineage>
        <taxon>Eukaryota</taxon>
        <taxon>Fungi</taxon>
        <taxon>Dikarya</taxon>
        <taxon>Basidiomycota</taxon>
        <taxon>Agaricomycotina</taxon>
        <taxon>Agaricomycetes</taxon>
        <taxon>Polyporales</taxon>
        <taxon>Polyporaceae</taxon>
        <taxon>Lentinus</taxon>
    </lineage>
</organism>
<feature type="transmembrane region" description="Helical" evidence="2">
    <location>
        <begin position="261"/>
        <end position="282"/>
    </location>
</feature>